<keyword evidence="1" id="KW-0732">Signal</keyword>
<organism evidence="2">
    <name type="scientific">Hemiscolopendra marginata</name>
    <dbReference type="NCBI Taxonomy" id="943146"/>
    <lineage>
        <taxon>Eukaryota</taxon>
        <taxon>Metazoa</taxon>
        <taxon>Ecdysozoa</taxon>
        <taxon>Arthropoda</taxon>
        <taxon>Myriapoda</taxon>
        <taxon>Chilopoda</taxon>
        <taxon>Pleurostigmophora</taxon>
        <taxon>Scolopendromorpha</taxon>
        <taxon>Scolopendridae</taxon>
        <taxon>Hemiscolopendra</taxon>
    </lineage>
</organism>
<feature type="signal peptide" evidence="1">
    <location>
        <begin position="1"/>
        <end position="23"/>
    </location>
</feature>
<evidence type="ECO:0000256" key="1">
    <source>
        <dbReference type="SAM" id="SignalP"/>
    </source>
</evidence>
<proteinExistence type="predicted"/>
<dbReference type="EMBL" id="GHBY01000109">
    <property type="protein sequence ID" value="MUP40286.1"/>
    <property type="molecule type" value="Transcribed_RNA"/>
</dbReference>
<dbReference type="AlphaFoldDB" id="A0A646QCA9"/>
<sequence length="87" mass="9683">MKSSVLFLLVSSLVVVHVLISTASPLDDSIEKRADELPYCKEFANENMCEHCSAITKSPIIYRICCNNEEGGFEFCQRLTGRGPQAK</sequence>
<feature type="chain" id="PRO_5024895360" evidence="1">
    <location>
        <begin position="24"/>
        <end position="87"/>
    </location>
</feature>
<accession>A0A646QCA9</accession>
<protein>
    <submittedName>
        <fullName evidence="2">Venom protein</fullName>
    </submittedName>
</protein>
<evidence type="ECO:0000313" key="2">
    <source>
        <dbReference type="EMBL" id="MUP40286.1"/>
    </source>
</evidence>
<name>A0A646QCA9_9MYRI</name>
<reference evidence="2" key="1">
    <citation type="submission" date="2018-11" db="EMBL/GenBank/DDBJ databases">
        <title>Venom-gland transcriptomics and venom proteomics of the Florida green centipede (Hemiscolopendra marginata) reveal sex-based variation in a centipede venom.</title>
        <authorList>
            <person name="Nystrom G.S."/>
            <person name="Ward M.J."/>
            <person name="Ellsworth S.A."/>
            <person name="Rokyta D.R."/>
        </authorList>
    </citation>
    <scope>NUCLEOTIDE SEQUENCE</scope>
    <source>
        <tissue evidence="2">Venom gland</tissue>
    </source>
</reference>